<dbReference type="OMA" id="EYNTTHY"/>
<name>A0A151ZBQ3_TIELA</name>
<sequence length="375" mass="42674">MKLLIQITTLLILFSVCFSKKCNNQPYWNLIPQNGAIPPPLWDGASAYDEKNELFYMFGGLNGTYPSDYPVNAFYIFDVKTYTWTNLESNSTPIGRAEAMLWVDKRTGYPHLSGGRYRFRSGQNIEYNTTHYYNTATNSWTELSQTVAQQNMANRSTEAILIRQKAYAYAGSTSTLGSFINRPGGIQNNVIEFDRNNGWSIVEAIGAIPTPRAHHHLGYDKDTNSIFTYGGYTKDPVGNATFSPNNYLSDLWRFDLDTRTWINYQFNGTSPGKRDNAKIVHVDEHELYLIGGSDYTGANYLDLWRFDFNTNTWERVVVQAEIDPFTNKSNLPTPIGSYYFTRETSCGYEFWMFAGSASEFGGALYNGFFKLTIPK</sequence>
<dbReference type="EMBL" id="LODT01000035">
    <property type="protein sequence ID" value="KYQ91369.1"/>
    <property type="molecule type" value="Genomic_DNA"/>
</dbReference>
<keyword evidence="1" id="KW-0880">Kelch repeat</keyword>
<gene>
    <name evidence="4" type="ORF">DLAC_08325</name>
</gene>
<dbReference type="Pfam" id="PF24681">
    <property type="entry name" value="Kelch_KLHDC2_KLHL20_DRC7"/>
    <property type="match status" value="1"/>
</dbReference>
<dbReference type="PANTHER" id="PTHR46093:SF18">
    <property type="entry name" value="FIBRONECTIN TYPE-III DOMAIN-CONTAINING PROTEIN"/>
    <property type="match status" value="1"/>
</dbReference>
<keyword evidence="5" id="KW-1185">Reference proteome</keyword>
<protein>
    <recommendedName>
        <fullName evidence="6">Kelch repeat-containing protein</fullName>
    </recommendedName>
</protein>
<organism evidence="4 5">
    <name type="scientific">Tieghemostelium lacteum</name>
    <name type="common">Slime mold</name>
    <name type="synonym">Dictyostelium lacteum</name>
    <dbReference type="NCBI Taxonomy" id="361077"/>
    <lineage>
        <taxon>Eukaryota</taxon>
        <taxon>Amoebozoa</taxon>
        <taxon>Evosea</taxon>
        <taxon>Eumycetozoa</taxon>
        <taxon>Dictyostelia</taxon>
        <taxon>Dictyosteliales</taxon>
        <taxon>Raperosteliaceae</taxon>
        <taxon>Tieghemostelium</taxon>
    </lineage>
</organism>
<accession>A0A151ZBQ3</accession>
<proteinExistence type="predicted"/>
<comment type="caution">
    <text evidence="4">The sequence shown here is derived from an EMBL/GenBank/DDBJ whole genome shotgun (WGS) entry which is preliminary data.</text>
</comment>
<evidence type="ECO:0000313" key="4">
    <source>
        <dbReference type="EMBL" id="KYQ91369.1"/>
    </source>
</evidence>
<evidence type="ECO:0000313" key="5">
    <source>
        <dbReference type="Proteomes" id="UP000076078"/>
    </source>
</evidence>
<dbReference type="Gene3D" id="2.120.10.80">
    <property type="entry name" value="Kelch-type beta propeller"/>
    <property type="match status" value="2"/>
</dbReference>
<dbReference type="Proteomes" id="UP000076078">
    <property type="component" value="Unassembled WGS sequence"/>
</dbReference>
<evidence type="ECO:0000256" key="2">
    <source>
        <dbReference type="ARBA" id="ARBA00022737"/>
    </source>
</evidence>
<keyword evidence="2" id="KW-0677">Repeat</keyword>
<evidence type="ECO:0000256" key="3">
    <source>
        <dbReference type="SAM" id="SignalP"/>
    </source>
</evidence>
<feature type="signal peptide" evidence="3">
    <location>
        <begin position="1"/>
        <end position="19"/>
    </location>
</feature>
<dbReference type="STRING" id="361077.A0A151ZBQ3"/>
<evidence type="ECO:0000256" key="1">
    <source>
        <dbReference type="ARBA" id="ARBA00022441"/>
    </source>
</evidence>
<dbReference type="PANTHER" id="PTHR46093">
    <property type="entry name" value="ACYL-COA-BINDING DOMAIN-CONTAINING PROTEIN 5"/>
    <property type="match status" value="1"/>
</dbReference>
<dbReference type="InParanoid" id="A0A151ZBQ3"/>
<evidence type="ECO:0008006" key="6">
    <source>
        <dbReference type="Google" id="ProtNLM"/>
    </source>
</evidence>
<dbReference type="InterPro" id="IPR011043">
    <property type="entry name" value="Gal_Oxase/kelch_b-propeller"/>
</dbReference>
<dbReference type="InterPro" id="IPR015915">
    <property type="entry name" value="Kelch-typ_b-propeller"/>
</dbReference>
<keyword evidence="3" id="KW-0732">Signal</keyword>
<feature type="chain" id="PRO_5007593096" description="Kelch repeat-containing protein" evidence="3">
    <location>
        <begin position="20"/>
        <end position="375"/>
    </location>
</feature>
<dbReference type="SUPFAM" id="SSF50965">
    <property type="entry name" value="Galactose oxidase, central domain"/>
    <property type="match status" value="2"/>
</dbReference>
<dbReference type="OrthoDB" id="45365at2759"/>
<dbReference type="AlphaFoldDB" id="A0A151ZBQ3"/>
<reference evidence="4 5" key="1">
    <citation type="submission" date="2015-12" db="EMBL/GenBank/DDBJ databases">
        <title>Dictyostelia acquired genes for synthesis and detection of signals that induce cell-type specialization by lateral gene transfer from prokaryotes.</title>
        <authorList>
            <person name="Gloeckner G."/>
            <person name="Schaap P."/>
        </authorList>
    </citation>
    <scope>NUCLEOTIDE SEQUENCE [LARGE SCALE GENOMIC DNA]</scope>
    <source>
        <strain evidence="4 5">TK</strain>
    </source>
</reference>